<keyword evidence="4 5" id="KW-0472">Membrane</keyword>
<accession>A0A9W9HSU3</accession>
<evidence type="ECO:0000313" key="7">
    <source>
        <dbReference type="EMBL" id="KAJ5156082.1"/>
    </source>
</evidence>
<feature type="domain" description="TMEM205-like" evidence="6">
    <location>
        <begin position="11"/>
        <end position="117"/>
    </location>
</feature>
<reference evidence="7" key="1">
    <citation type="submission" date="2022-11" db="EMBL/GenBank/DDBJ databases">
        <authorList>
            <person name="Petersen C."/>
        </authorList>
    </citation>
    <scope>NUCLEOTIDE SEQUENCE</scope>
    <source>
        <strain evidence="7">IBT 21917</strain>
    </source>
</reference>
<feature type="transmembrane region" description="Helical" evidence="5">
    <location>
        <begin position="12"/>
        <end position="34"/>
    </location>
</feature>
<evidence type="ECO:0000256" key="1">
    <source>
        <dbReference type="ARBA" id="ARBA00004370"/>
    </source>
</evidence>
<organism evidence="7 8">
    <name type="scientific">Penicillium capsulatum</name>
    <dbReference type="NCBI Taxonomy" id="69766"/>
    <lineage>
        <taxon>Eukaryota</taxon>
        <taxon>Fungi</taxon>
        <taxon>Dikarya</taxon>
        <taxon>Ascomycota</taxon>
        <taxon>Pezizomycotina</taxon>
        <taxon>Eurotiomycetes</taxon>
        <taxon>Eurotiomycetidae</taxon>
        <taxon>Eurotiales</taxon>
        <taxon>Aspergillaceae</taxon>
        <taxon>Penicillium</taxon>
    </lineage>
</organism>
<comment type="caution">
    <text evidence="7">The sequence shown here is derived from an EMBL/GenBank/DDBJ whole genome shotgun (WGS) entry which is preliminary data.</text>
</comment>
<feature type="transmembrane region" description="Helical" evidence="5">
    <location>
        <begin position="86"/>
        <end position="107"/>
    </location>
</feature>
<dbReference type="EMBL" id="JAPQKO010000006">
    <property type="protein sequence ID" value="KAJ5156082.1"/>
    <property type="molecule type" value="Genomic_DNA"/>
</dbReference>
<dbReference type="AlphaFoldDB" id="A0A9W9HSU3"/>
<evidence type="ECO:0000313" key="8">
    <source>
        <dbReference type="Proteomes" id="UP001146351"/>
    </source>
</evidence>
<dbReference type="InterPro" id="IPR053009">
    <property type="entry name" value="Xanthocillin_Biosynth-Assoc"/>
</dbReference>
<dbReference type="InterPro" id="IPR025423">
    <property type="entry name" value="TMEM205-like"/>
</dbReference>
<dbReference type="OrthoDB" id="1641132at2759"/>
<name>A0A9W9HSU3_9EURO</name>
<comment type="subcellular location">
    <subcellularLocation>
        <location evidence="1">Membrane</location>
    </subcellularLocation>
</comment>
<keyword evidence="8" id="KW-1185">Reference proteome</keyword>
<evidence type="ECO:0000256" key="3">
    <source>
        <dbReference type="ARBA" id="ARBA00022989"/>
    </source>
</evidence>
<evidence type="ECO:0000256" key="4">
    <source>
        <dbReference type="ARBA" id="ARBA00023136"/>
    </source>
</evidence>
<feature type="transmembrane region" description="Helical" evidence="5">
    <location>
        <begin position="146"/>
        <end position="166"/>
    </location>
</feature>
<keyword evidence="3 5" id="KW-1133">Transmembrane helix</keyword>
<reference evidence="7" key="2">
    <citation type="journal article" date="2023" name="IMA Fungus">
        <title>Comparative genomic study of the Penicillium genus elucidates a diverse pangenome and 15 lateral gene transfer events.</title>
        <authorList>
            <person name="Petersen C."/>
            <person name="Sorensen T."/>
            <person name="Nielsen M.R."/>
            <person name="Sondergaard T.E."/>
            <person name="Sorensen J.L."/>
            <person name="Fitzpatrick D.A."/>
            <person name="Frisvad J.C."/>
            <person name="Nielsen K.L."/>
        </authorList>
    </citation>
    <scope>NUCLEOTIDE SEQUENCE</scope>
    <source>
        <strain evidence="7">IBT 21917</strain>
    </source>
</reference>
<dbReference type="Pfam" id="PF13664">
    <property type="entry name" value="DUF4149"/>
    <property type="match status" value="1"/>
</dbReference>
<evidence type="ECO:0000259" key="6">
    <source>
        <dbReference type="Pfam" id="PF13664"/>
    </source>
</evidence>
<proteinExistence type="predicted"/>
<sequence length="173" mass="18856">MTDPRPYHIISYGTLLGTQVFQSFIGGVVAFRALPRPQFASLQAAIFPIYFSLQSALPVVVALTASKGGQTLGLSGLIAPENRFSTFLPLATVAVTGLVNQVVLRPLTINIMRERKHQETRDGKKSYDPAPHSKEMVALNKRFGRVHGVSSLVNLVSLIATIYYGAAMSKRLE</sequence>
<feature type="transmembrane region" description="Helical" evidence="5">
    <location>
        <begin position="46"/>
        <end position="66"/>
    </location>
</feature>
<gene>
    <name evidence="7" type="ORF">N7492_008885</name>
</gene>
<dbReference type="PANTHER" id="PTHR23241:SF106">
    <property type="entry name" value="DUF4149 DOMAIN-CONTAINING PROTEIN"/>
    <property type="match status" value="1"/>
</dbReference>
<dbReference type="PANTHER" id="PTHR23241">
    <property type="entry name" value="LATE EMBRYOGENESIS ABUNDANT PLANTS LEA-RELATED"/>
    <property type="match status" value="1"/>
</dbReference>
<dbReference type="GO" id="GO:0016020">
    <property type="term" value="C:membrane"/>
    <property type="evidence" value="ECO:0007669"/>
    <property type="project" value="UniProtKB-SubCell"/>
</dbReference>
<evidence type="ECO:0000256" key="2">
    <source>
        <dbReference type="ARBA" id="ARBA00022692"/>
    </source>
</evidence>
<keyword evidence="2 5" id="KW-0812">Transmembrane</keyword>
<evidence type="ECO:0000256" key="5">
    <source>
        <dbReference type="SAM" id="Phobius"/>
    </source>
</evidence>
<dbReference type="Proteomes" id="UP001146351">
    <property type="component" value="Unassembled WGS sequence"/>
</dbReference>
<protein>
    <recommendedName>
        <fullName evidence="6">TMEM205-like domain-containing protein</fullName>
    </recommendedName>
</protein>